<sequence>MSNETPHRDEPSRDPEFGGDEIIRPADESGRTPSDDPLRDAAEAPSEDDALRAAAEHDARRAEAERMAARDDAEREAGFESAMNRDDEDLGAGPGVAHGATPVSDEADRRGEPTPLIEPASAPAYTPAPPPPAPVAPGAAGVADDRDWDAGTPATVQASSETVAPTTAEPVASAPESVPAGATAAYTAAAATTAYPSAPAEPVQPQVVYVTQPNPPRDRGNRGIGALLAIAAAIIFALLYAGAAMLLITVVNQGVFEVDSVTSFFLNAAFWVPVAVFAVTYVLLAVLVNRAGWWAHALGGLVVALLTYFSFVAVAVWSAGGTVDDFRRLDLWFHPLAVSVFVLAREVPIWFGAASGARGRRVRARNIEAREQYDREQAAARAEANIAYR</sequence>
<feature type="compositionally biased region" description="Pro residues" evidence="1">
    <location>
        <begin position="126"/>
        <end position="135"/>
    </location>
</feature>
<feature type="transmembrane region" description="Helical" evidence="2">
    <location>
        <begin position="300"/>
        <end position="320"/>
    </location>
</feature>
<dbReference type="AlphaFoldDB" id="A0AAW6T401"/>
<keyword evidence="4" id="KW-1185">Reference proteome</keyword>
<dbReference type="RefSeq" id="WP_281488344.1">
    <property type="nucleotide sequence ID" value="NZ_JASATX010000002.1"/>
</dbReference>
<evidence type="ECO:0000313" key="4">
    <source>
        <dbReference type="Proteomes" id="UP001321506"/>
    </source>
</evidence>
<evidence type="ECO:0000256" key="2">
    <source>
        <dbReference type="SAM" id="Phobius"/>
    </source>
</evidence>
<feature type="transmembrane region" description="Helical" evidence="2">
    <location>
        <begin position="332"/>
        <end position="353"/>
    </location>
</feature>
<feature type="compositionally biased region" description="Polar residues" evidence="1">
    <location>
        <begin position="154"/>
        <end position="165"/>
    </location>
</feature>
<protein>
    <recommendedName>
        <fullName evidence="5">DUF2637 domain-containing protein</fullName>
    </recommendedName>
</protein>
<feature type="region of interest" description="Disordered" evidence="1">
    <location>
        <begin position="1"/>
        <end position="176"/>
    </location>
</feature>
<feature type="compositionally biased region" description="Basic and acidic residues" evidence="1">
    <location>
        <begin position="1"/>
        <end position="42"/>
    </location>
</feature>
<feature type="transmembrane region" description="Helical" evidence="2">
    <location>
        <begin position="268"/>
        <end position="288"/>
    </location>
</feature>
<evidence type="ECO:0000256" key="1">
    <source>
        <dbReference type="SAM" id="MobiDB-lite"/>
    </source>
</evidence>
<organism evidence="3 4">
    <name type="scientific">Ruicaihuangia caeni</name>
    <dbReference type="NCBI Taxonomy" id="3042517"/>
    <lineage>
        <taxon>Bacteria</taxon>
        <taxon>Bacillati</taxon>
        <taxon>Actinomycetota</taxon>
        <taxon>Actinomycetes</taxon>
        <taxon>Micrococcales</taxon>
        <taxon>Microbacteriaceae</taxon>
        <taxon>Ruicaihuangia</taxon>
    </lineage>
</organism>
<evidence type="ECO:0008006" key="5">
    <source>
        <dbReference type="Google" id="ProtNLM"/>
    </source>
</evidence>
<evidence type="ECO:0000313" key="3">
    <source>
        <dbReference type="EMBL" id="MDI2098556.1"/>
    </source>
</evidence>
<comment type="caution">
    <text evidence="3">The sequence shown here is derived from an EMBL/GenBank/DDBJ whole genome shotgun (WGS) entry which is preliminary data.</text>
</comment>
<keyword evidence="2" id="KW-1133">Transmembrane helix</keyword>
<dbReference type="Proteomes" id="UP001321506">
    <property type="component" value="Unassembled WGS sequence"/>
</dbReference>
<dbReference type="EMBL" id="JASATX010000002">
    <property type="protein sequence ID" value="MDI2098556.1"/>
    <property type="molecule type" value="Genomic_DNA"/>
</dbReference>
<feature type="transmembrane region" description="Helical" evidence="2">
    <location>
        <begin position="224"/>
        <end position="248"/>
    </location>
</feature>
<keyword evidence="2" id="KW-0472">Membrane</keyword>
<keyword evidence="2" id="KW-0812">Transmembrane</keyword>
<accession>A0AAW6T401</accession>
<feature type="compositionally biased region" description="Basic and acidic residues" evidence="1">
    <location>
        <begin position="49"/>
        <end position="78"/>
    </location>
</feature>
<proteinExistence type="predicted"/>
<name>A0AAW6T401_9MICO</name>
<reference evidence="3 4" key="1">
    <citation type="submission" date="2023-04" db="EMBL/GenBank/DDBJ databases">
        <title>Klugiella caeni sp. nov. isolated from the sludge of biochemical tank.</title>
        <authorList>
            <person name="Geng K."/>
        </authorList>
    </citation>
    <scope>NUCLEOTIDE SEQUENCE [LARGE SCALE GENOMIC DNA]</scope>
    <source>
        <strain evidence="3 4">YN-L-19</strain>
    </source>
</reference>
<gene>
    <name evidence="3" type="ORF">QF206_06215</name>
</gene>